<keyword evidence="5 7" id="KW-0408">Iron</keyword>
<protein>
    <submittedName>
        <fullName evidence="8">Cytochrome P450</fullName>
    </submittedName>
</protein>
<name>A0A4V0YYN5_KTERU</name>
<dbReference type="OrthoDB" id="9801155at2"/>
<dbReference type="PRINTS" id="PR00359">
    <property type="entry name" value="BP450"/>
</dbReference>
<dbReference type="CDD" id="cd11029">
    <property type="entry name" value="CYP107-like"/>
    <property type="match status" value="1"/>
</dbReference>
<keyword evidence="6 7" id="KW-0503">Monooxygenase</keyword>
<dbReference type="GO" id="GO:0020037">
    <property type="term" value="F:heme binding"/>
    <property type="evidence" value="ECO:0007669"/>
    <property type="project" value="InterPro"/>
</dbReference>
<evidence type="ECO:0000256" key="6">
    <source>
        <dbReference type="ARBA" id="ARBA00023033"/>
    </source>
</evidence>
<dbReference type="InterPro" id="IPR002397">
    <property type="entry name" value="Cyt_P450_B"/>
</dbReference>
<dbReference type="RefSeq" id="WP_129887905.1">
    <property type="nucleotide sequence ID" value="NZ_CP035758.1"/>
</dbReference>
<dbReference type="GO" id="GO:0016705">
    <property type="term" value="F:oxidoreductase activity, acting on paired donors, with incorporation or reduction of molecular oxygen"/>
    <property type="evidence" value="ECO:0007669"/>
    <property type="project" value="InterPro"/>
</dbReference>
<dbReference type="PANTHER" id="PTHR46696:SF1">
    <property type="entry name" value="CYTOCHROME P450 YJIB-RELATED"/>
    <property type="match status" value="1"/>
</dbReference>
<keyword evidence="2 7" id="KW-0349">Heme</keyword>
<dbReference type="Gene3D" id="1.10.630.10">
    <property type="entry name" value="Cytochrome P450"/>
    <property type="match status" value="1"/>
</dbReference>
<evidence type="ECO:0000256" key="3">
    <source>
        <dbReference type="ARBA" id="ARBA00022723"/>
    </source>
</evidence>
<sequence>MEQITLGDLYGPETIKNPFTLNRKLRGRKEPLVRIEGVPEIGFVWLAADYEDVIAILRDPRFVKDRLKFMPPQSGQDAAADDGTPNVMMWWRNMLTVDPPDHTRLRGLVSKAFTPRMIEQLRPQIQHITDELLDKVQPQGKMDLIADFAYPLPMTVISDMLGIPVSDRQQFRDWSRTLMSMTTTQQGAAPELAAIVEVFVKYIQDLLEARREHPGTDLTSALIQAHDQGDSLSETELISTIWLLILAGHETTVSLIGNGMLSLFQHPEQLDMLRKDPTKLPAAIEELLRYAGPIQFVERLANEDVKLHNQVIHRGEMVLLSLSMANLDPHQFSGPESLNITREENKQLAFGKGIHACLGAPLARLEGQIAIGTLLKRLPGIRLAIEPEQAVWAPSQFRGLASLPVTF</sequence>
<organism evidence="8 9">
    <name type="scientific">Ktedonosporobacter rubrisoli</name>
    <dbReference type="NCBI Taxonomy" id="2509675"/>
    <lineage>
        <taxon>Bacteria</taxon>
        <taxon>Bacillati</taxon>
        <taxon>Chloroflexota</taxon>
        <taxon>Ktedonobacteria</taxon>
        <taxon>Ktedonobacterales</taxon>
        <taxon>Ktedonosporobacteraceae</taxon>
        <taxon>Ktedonosporobacter</taxon>
    </lineage>
</organism>
<dbReference type="PRINTS" id="PR00385">
    <property type="entry name" value="P450"/>
</dbReference>
<evidence type="ECO:0000256" key="5">
    <source>
        <dbReference type="ARBA" id="ARBA00023004"/>
    </source>
</evidence>
<dbReference type="SUPFAM" id="SSF48264">
    <property type="entry name" value="Cytochrome P450"/>
    <property type="match status" value="1"/>
</dbReference>
<dbReference type="KEGG" id="kbs:EPA93_12830"/>
<proteinExistence type="inferred from homology"/>
<dbReference type="EMBL" id="CP035758">
    <property type="protein sequence ID" value="QBD76841.1"/>
    <property type="molecule type" value="Genomic_DNA"/>
</dbReference>
<dbReference type="Proteomes" id="UP000290365">
    <property type="component" value="Chromosome"/>
</dbReference>
<dbReference type="InterPro" id="IPR001128">
    <property type="entry name" value="Cyt_P450"/>
</dbReference>
<accession>A0A4V0YYN5</accession>
<dbReference type="InterPro" id="IPR036396">
    <property type="entry name" value="Cyt_P450_sf"/>
</dbReference>
<dbReference type="InterPro" id="IPR017972">
    <property type="entry name" value="Cyt_P450_CS"/>
</dbReference>
<evidence type="ECO:0000256" key="7">
    <source>
        <dbReference type="RuleBase" id="RU000461"/>
    </source>
</evidence>
<dbReference type="FunFam" id="1.10.630.10:FF:000018">
    <property type="entry name" value="Cytochrome P450 monooxygenase"/>
    <property type="match status" value="1"/>
</dbReference>
<dbReference type="Pfam" id="PF00067">
    <property type="entry name" value="p450"/>
    <property type="match status" value="1"/>
</dbReference>
<dbReference type="AlphaFoldDB" id="A0A4V0YYN5"/>
<dbReference type="GO" id="GO:0004497">
    <property type="term" value="F:monooxygenase activity"/>
    <property type="evidence" value="ECO:0007669"/>
    <property type="project" value="UniProtKB-KW"/>
</dbReference>
<evidence type="ECO:0000313" key="9">
    <source>
        <dbReference type="Proteomes" id="UP000290365"/>
    </source>
</evidence>
<dbReference type="PROSITE" id="PS00086">
    <property type="entry name" value="CYTOCHROME_P450"/>
    <property type="match status" value="1"/>
</dbReference>
<keyword evidence="3 7" id="KW-0479">Metal-binding</keyword>
<gene>
    <name evidence="8" type="ORF">EPA93_12830</name>
</gene>
<evidence type="ECO:0000256" key="1">
    <source>
        <dbReference type="ARBA" id="ARBA00010617"/>
    </source>
</evidence>
<comment type="similarity">
    <text evidence="1 7">Belongs to the cytochrome P450 family.</text>
</comment>
<keyword evidence="9" id="KW-1185">Reference proteome</keyword>
<evidence type="ECO:0000256" key="4">
    <source>
        <dbReference type="ARBA" id="ARBA00023002"/>
    </source>
</evidence>
<keyword evidence="4 7" id="KW-0560">Oxidoreductase</keyword>
<dbReference type="GO" id="GO:0005506">
    <property type="term" value="F:iron ion binding"/>
    <property type="evidence" value="ECO:0007669"/>
    <property type="project" value="InterPro"/>
</dbReference>
<reference evidence="8 9" key="1">
    <citation type="submission" date="2019-01" db="EMBL/GenBank/DDBJ databases">
        <title>Ktedonosporobacter rubrisoli SCAWS-G2.</title>
        <authorList>
            <person name="Huang Y."/>
            <person name="Yan B."/>
        </authorList>
    </citation>
    <scope>NUCLEOTIDE SEQUENCE [LARGE SCALE GENOMIC DNA]</scope>
    <source>
        <strain evidence="8 9">SCAWS-G2</strain>
    </source>
</reference>
<dbReference type="PANTHER" id="PTHR46696">
    <property type="entry name" value="P450, PUTATIVE (EUROFUNG)-RELATED"/>
    <property type="match status" value="1"/>
</dbReference>
<evidence type="ECO:0000256" key="2">
    <source>
        <dbReference type="ARBA" id="ARBA00022617"/>
    </source>
</evidence>
<evidence type="ECO:0000313" key="8">
    <source>
        <dbReference type="EMBL" id="QBD76841.1"/>
    </source>
</evidence>